<dbReference type="AlphaFoldDB" id="A0AA39Q0Y2"/>
<proteinExistence type="predicted"/>
<protein>
    <submittedName>
        <fullName evidence="1">Uncharacterized protein</fullName>
    </submittedName>
</protein>
<sequence>MLGAPEKFSIFSLQLHLVTNPLLIKSRTNMSNNPNSLEPPPMGHLLYYEWQGQRYLIDYKVFNFTLVQGQYLDDQAGKQPNEDIVKSFFDYFNKEEQAAQGDPIVMQVCKWVHSTP</sequence>
<evidence type="ECO:0000313" key="2">
    <source>
        <dbReference type="Proteomes" id="UP001175228"/>
    </source>
</evidence>
<gene>
    <name evidence="1" type="ORF">EDD18DRAFT_1107739</name>
</gene>
<keyword evidence="2" id="KW-1185">Reference proteome</keyword>
<reference evidence="1" key="1">
    <citation type="submission" date="2023-06" db="EMBL/GenBank/DDBJ databases">
        <authorList>
            <consortium name="Lawrence Berkeley National Laboratory"/>
            <person name="Ahrendt S."/>
            <person name="Sahu N."/>
            <person name="Indic B."/>
            <person name="Wong-Bajracharya J."/>
            <person name="Merenyi Z."/>
            <person name="Ke H.-M."/>
            <person name="Monk M."/>
            <person name="Kocsube S."/>
            <person name="Drula E."/>
            <person name="Lipzen A."/>
            <person name="Balint B."/>
            <person name="Henrissat B."/>
            <person name="Andreopoulos B."/>
            <person name="Martin F.M."/>
            <person name="Harder C.B."/>
            <person name="Rigling D."/>
            <person name="Ford K.L."/>
            <person name="Foster G.D."/>
            <person name="Pangilinan J."/>
            <person name="Papanicolaou A."/>
            <person name="Barry K."/>
            <person name="LaButti K."/>
            <person name="Viragh M."/>
            <person name="Koriabine M."/>
            <person name="Yan M."/>
            <person name="Riley R."/>
            <person name="Champramary S."/>
            <person name="Plett K.L."/>
            <person name="Tsai I.J."/>
            <person name="Slot J."/>
            <person name="Sipos G."/>
            <person name="Plett J."/>
            <person name="Nagy L.G."/>
            <person name="Grigoriev I.V."/>
        </authorList>
    </citation>
    <scope>NUCLEOTIDE SEQUENCE</scope>
    <source>
        <strain evidence="1">HWK02</strain>
    </source>
</reference>
<name>A0AA39Q0Y2_9AGAR</name>
<dbReference type="Proteomes" id="UP001175228">
    <property type="component" value="Unassembled WGS sequence"/>
</dbReference>
<accession>A0AA39Q0Y2</accession>
<evidence type="ECO:0000313" key="1">
    <source>
        <dbReference type="EMBL" id="KAK0493749.1"/>
    </source>
</evidence>
<organism evidence="1 2">
    <name type="scientific">Armillaria luteobubalina</name>
    <dbReference type="NCBI Taxonomy" id="153913"/>
    <lineage>
        <taxon>Eukaryota</taxon>
        <taxon>Fungi</taxon>
        <taxon>Dikarya</taxon>
        <taxon>Basidiomycota</taxon>
        <taxon>Agaricomycotina</taxon>
        <taxon>Agaricomycetes</taxon>
        <taxon>Agaricomycetidae</taxon>
        <taxon>Agaricales</taxon>
        <taxon>Marasmiineae</taxon>
        <taxon>Physalacriaceae</taxon>
        <taxon>Armillaria</taxon>
    </lineage>
</organism>
<comment type="caution">
    <text evidence="1">The sequence shown here is derived from an EMBL/GenBank/DDBJ whole genome shotgun (WGS) entry which is preliminary data.</text>
</comment>
<dbReference type="EMBL" id="JAUEPU010000023">
    <property type="protein sequence ID" value="KAK0493749.1"/>
    <property type="molecule type" value="Genomic_DNA"/>
</dbReference>